<reference evidence="2 3" key="1">
    <citation type="submission" date="2017-05" db="EMBL/GenBank/DDBJ databases">
        <title>Genome sequence of Acetobacter pasteurianus subsp. pasteurianus strain SRCM101342.</title>
        <authorList>
            <person name="Cho S.H."/>
        </authorList>
    </citation>
    <scope>NUCLEOTIDE SEQUENCE [LARGE SCALE GENOMIC DNA]</scope>
    <source>
        <strain evidence="2 3">SRCM101342</strain>
    </source>
</reference>
<dbReference type="Proteomes" id="UP000196205">
    <property type="component" value="Chromosome"/>
</dbReference>
<name>A0A1Y0Y3S6_ACEPA</name>
<dbReference type="Pfam" id="PF22479">
    <property type="entry name" value="Pam3_gp18"/>
    <property type="match status" value="1"/>
</dbReference>
<dbReference type="RefSeq" id="WP_087651823.1">
    <property type="nucleotide sequence ID" value="NZ_CP021509.1"/>
</dbReference>
<dbReference type="AlphaFoldDB" id="A0A1Y0Y3S6"/>
<sequence>MTQQIVPLAQSSNQTVSVALGGQACQITLTAYEGIGMFASLYVAGDAVFLNVPCRDRVGLVQREYLGFSGELMFMDTQGTSDPEYTGLNDRWLLVYS</sequence>
<evidence type="ECO:0000259" key="1">
    <source>
        <dbReference type="Pfam" id="PF22479"/>
    </source>
</evidence>
<accession>A0A1Y0Y3S6</accession>
<evidence type="ECO:0000313" key="3">
    <source>
        <dbReference type="Proteomes" id="UP000196205"/>
    </source>
</evidence>
<dbReference type="OrthoDB" id="6444802at2"/>
<dbReference type="EMBL" id="CP021509">
    <property type="protein sequence ID" value="ARW48151.1"/>
    <property type="molecule type" value="Genomic_DNA"/>
</dbReference>
<feature type="domain" description="Cyanophage baseplate Pam3 plug gp18" evidence="1">
    <location>
        <begin position="4"/>
        <end position="96"/>
    </location>
</feature>
<proteinExistence type="predicted"/>
<evidence type="ECO:0000313" key="2">
    <source>
        <dbReference type="EMBL" id="ARW48151.1"/>
    </source>
</evidence>
<dbReference type="InterPro" id="IPR054252">
    <property type="entry name" value="Pam3_gp18"/>
</dbReference>
<organism evidence="2 3">
    <name type="scientific">Acetobacter pasteurianus subsp. pasteurianus</name>
    <dbReference type="NCBI Taxonomy" id="481145"/>
    <lineage>
        <taxon>Bacteria</taxon>
        <taxon>Pseudomonadati</taxon>
        <taxon>Pseudomonadota</taxon>
        <taxon>Alphaproteobacteria</taxon>
        <taxon>Acetobacterales</taxon>
        <taxon>Acetobacteraceae</taxon>
        <taxon>Acetobacter</taxon>
    </lineage>
</organism>
<protein>
    <recommendedName>
        <fullName evidence="1">Cyanophage baseplate Pam3 plug gp18 domain-containing protein</fullName>
    </recommendedName>
</protein>
<gene>
    <name evidence="2" type="ORF">S1001342_01828</name>
</gene>